<name>A0AA86VTW0_9FABA</name>
<evidence type="ECO:0000313" key="2">
    <source>
        <dbReference type="Proteomes" id="UP001189624"/>
    </source>
</evidence>
<dbReference type="EMBL" id="OY731406">
    <property type="protein sequence ID" value="CAJ1975113.1"/>
    <property type="molecule type" value="Genomic_DNA"/>
</dbReference>
<gene>
    <name evidence="1" type="ORF">AYBTSS11_LOCUS27209</name>
</gene>
<reference evidence="1" key="1">
    <citation type="submission" date="2023-10" db="EMBL/GenBank/DDBJ databases">
        <authorList>
            <person name="Domelevo Entfellner J.-B."/>
        </authorList>
    </citation>
    <scope>NUCLEOTIDE SEQUENCE</scope>
</reference>
<organism evidence="1 2">
    <name type="scientific">Sphenostylis stenocarpa</name>
    <dbReference type="NCBI Taxonomy" id="92480"/>
    <lineage>
        <taxon>Eukaryota</taxon>
        <taxon>Viridiplantae</taxon>
        <taxon>Streptophyta</taxon>
        <taxon>Embryophyta</taxon>
        <taxon>Tracheophyta</taxon>
        <taxon>Spermatophyta</taxon>
        <taxon>Magnoliopsida</taxon>
        <taxon>eudicotyledons</taxon>
        <taxon>Gunneridae</taxon>
        <taxon>Pentapetalae</taxon>
        <taxon>rosids</taxon>
        <taxon>fabids</taxon>
        <taxon>Fabales</taxon>
        <taxon>Fabaceae</taxon>
        <taxon>Papilionoideae</taxon>
        <taxon>50 kb inversion clade</taxon>
        <taxon>NPAAA clade</taxon>
        <taxon>indigoferoid/millettioid clade</taxon>
        <taxon>Phaseoleae</taxon>
        <taxon>Sphenostylis</taxon>
    </lineage>
</organism>
<keyword evidence="2" id="KW-1185">Reference proteome</keyword>
<proteinExistence type="predicted"/>
<evidence type="ECO:0000313" key="1">
    <source>
        <dbReference type="EMBL" id="CAJ1975113.1"/>
    </source>
</evidence>
<protein>
    <submittedName>
        <fullName evidence="1">Uncharacterized protein</fullName>
    </submittedName>
</protein>
<feature type="non-terminal residue" evidence="1">
    <location>
        <position position="1"/>
    </location>
</feature>
<dbReference type="AlphaFoldDB" id="A0AA86VTW0"/>
<accession>A0AA86VTW0</accession>
<sequence>LTQGVTWSMMASPRNTEPLIESHYVDNTCTMDNCNACNEILAAISLVSSYFATSEPEIDAPVAQTQVQ</sequence>
<dbReference type="Proteomes" id="UP001189624">
    <property type="component" value="Chromosome 9"/>
</dbReference>
<dbReference type="Gramene" id="rna-AYBTSS11_LOCUS27209">
    <property type="protein sequence ID" value="CAJ1975113.1"/>
    <property type="gene ID" value="gene-AYBTSS11_LOCUS27209"/>
</dbReference>